<keyword evidence="7" id="KW-1185">Reference proteome</keyword>
<dbReference type="GO" id="GO:0006271">
    <property type="term" value="P:DNA strand elongation involved in DNA replication"/>
    <property type="evidence" value="ECO:0007669"/>
    <property type="project" value="TreeGrafter"/>
</dbReference>
<gene>
    <name evidence="6" type="ORF">LTR09_005400</name>
</gene>
<feature type="compositionally biased region" description="Basic residues" evidence="5">
    <location>
        <begin position="371"/>
        <end position="381"/>
    </location>
</feature>
<dbReference type="GO" id="GO:0006297">
    <property type="term" value="P:nucleotide-excision repair, DNA gap filling"/>
    <property type="evidence" value="ECO:0007669"/>
    <property type="project" value="TreeGrafter"/>
</dbReference>
<dbReference type="GO" id="GO:0043625">
    <property type="term" value="C:delta DNA polymerase complex"/>
    <property type="evidence" value="ECO:0007669"/>
    <property type="project" value="InterPro"/>
</dbReference>
<evidence type="ECO:0000256" key="2">
    <source>
        <dbReference type="ARBA" id="ARBA00017589"/>
    </source>
</evidence>
<dbReference type="PANTHER" id="PTHR17598">
    <property type="entry name" value="DNA POLYMERASE DELTA SUBUNIT 3"/>
    <property type="match status" value="1"/>
</dbReference>
<sequence>MAQDYTEYLAINVLNEQQIVSYRLLSRALKVHVNFAKQMLYEFHRKQNAKKPGSVHATYLLTGTRRPTPSQVNGSHSQEDCEDTVMQSSPMLPSRSFPQPDNETAEEEAPLIRSIMLVKQEHLDQAKATFETISSIHIYSLEANGLSDVQVLTECNRKVAADYASEDQLEAWKQYGTIQNPNVKRRKRGTAPPPPPAPIAKTADVKVKPAPPTAKPEQKVDSKPSSAKPTPEPEQTKKSAAKPAPAKRQNSDIFKSFAKSKTKPKGESQSSAEASPAPAEPEDQPMGGFSEDEADDNALMEAEKASDAPAGKSKKDRAAELEAMMDQEDEEMEDAATPVAEPEEPENAIDKVSPPKEEEPKETVKVENGRRRGRRRVMKKVTAKDEEGYLVTKEEAAWESFSEDEPPPKKARLPSAQTSSKPAAKKGGKTQGGNIMSFFGKK</sequence>
<evidence type="ECO:0000256" key="5">
    <source>
        <dbReference type="SAM" id="MobiDB-lite"/>
    </source>
</evidence>
<dbReference type="PANTHER" id="PTHR17598:SF13">
    <property type="entry name" value="DNA POLYMERASE DELTA SUBUNIT 3"/>
    <property type="match status" value="1"/>
</dbReference>
<feature type="region of interest" description="Disordered" evidence="5">
    <location>
        <begin position="64"/>
        <end position="103"/>
    </location>
</feature>
<dbReference type="Pfam" id="PF09507">
    <property type="entry name" value="CDC27"/>
    <property type="match status" value="1"/>
</dbReference>
<keyword evidence="3" id="KW-0235">DNA replication</keyword>
<comment type="subcellular location">
    <subcellularLocation>
        <location evidence="1">Nucleus</location>
    </subcellularLocation>
</comment>
<protein>
    <recommendedName>
        <fullName evidence="2">DNA polymerase delta subunit 3</fullName>
    </recommendedName>
</protein>
<evidence type="ECO:0000313" key="7">
    <source>
        <dbReference type="Proteomes" id="UP001271007"/>
    </source>
</evidence>
<dbReference type="InterPro" id="IPR019038">
    <property type="entry name" value="POLD3"/>
</dbReference>
<feature type="compositionally biased region" description="Basic and acidic residues" evidence="5">
    <location>
        <begin position="353"/>
        <end position="370"/>
    </location>
</feature>
<name>A0AAJ0DNM5_9PEZI</name>
<dbReference type="Proteomes" id="UP001271007">
    <property type="component" value="Unassembled WGS sequence"/>
</dbReference>
<accession>A0AAJ0DNM5</accession>
<feature type="compositionally biased region" description="Low complexity" evidence="5">
    <location>
        <begin position="267"/>
        <end position="277"/>
    </location>
</feature>
<evidence type="ECO:0000256" key="3">
    <source>
        <dbReference type="ARBA" id="ARBA00022705"/>
    </source>
</evidence>
<feature type="region of interest" description="Disordered" evidence="5">
    <location>
        <begin position="180"/>
        <end position="442"/>
    </location>
</feature>
<comment type="caution">
    <text evidence="6">The sequence shown here is derived from an EMBL/GenBank/DDBJ whole genome shotgun (WGS) entry which is preliminary data.</text>
</comment>
<feature type="compositionally biased region" description="Polar residues" evidence="5">
    <location>
        <begin position="85"/>
        <end position="102"/>
    </location>
</feature>
<organism evidence="6 7">
    <name type="scientific">Extremus antarcticus</name>
    <dbReference type="NCBI Taxonomy" id="702011"/>
    <lineage>
        <taxon>Eukaryota</taxon>
        <taxon>Fungi</taxon>
        <taxon>Dikarya</taxon>
        <taxon>Ascomycota</taxon>
        <taxon>Pezizomycotina</taxon>
        <taxon>Dothideomycetes</taxon>
        <taxon>Dothideomycetidae</taxon>
        <taxon>Mycosphaerellales</taxon>
        <taxon>Extremaceae</taxon>
        <taxon>Extremus</taxon>
    </lineage>
</organism>
<dbReference type="AlphaFoldDB" id="A0AAJ0DNM5"/>
<feature type="compositionally biased region" description="Basic and acidic residues" evidence="5">
    <location>
        <begin position="382"/>
        <end position="396"/>
    </location>
</feature>
<evidence type="ECO:0000313" key="6">
    <source>
        <dbReference type="EMBL" id="KAK3053656.1"/>
    </source>
</evidence>
<dbReference type="Gene3D" id="3.90.1030.20">
    <property type="entry name" value="DNA polymerase delta, p66 (Cdc27) subunit, wHTH domain"/>
    <property type="match status" value="1"/>
</dbReference>
<proteinExistence type="predicted"/>
<dbReference type="EMBL" id="JAWDJX010000015">
    <property type="protein sequence ID" value="KAK3053656.1"/>
    <property type="molecule type" value="Genomic_DNA"/>
</dbReference>
<dbReference type="InterPro" id="IPR041913">
    <property type="entry name" value="POLD3_sf"/>
</dbReference>
<feature type="compositionally biased region" description="Acidic residues" evidence="5">
    <location>
        <begin position="323"/>
        <end position="334"/>
    </location>
</feature>
<dbReference type="GO" id="GO:1904161">
    <property type="term" value="P:DNA synthesis involved in UV-damage excision repair"/>
    <property type="evidence" value="ECO:0007669"/>
    <property type="project" value="TreeGrafter"/>
</dbReference>
<reference evidence="6" key="1">
    <citation type="submission" date="2023-04" db="EMBL/GenBank/DDBJ databases">
        <title>Black Yeasts Isolated from many extreme environments.</title>
        <authorList>
            <person name="Coleine C."/>
            <person name="Stajich J.E."/>
            <person name="Selbmann L."/>
        </authorList>
    </citation>
    <scope>NUCLEOTIDE SEQUENCE</scope>
    <source>
        <strain evidence="6">CCFEE 5312</strain>
    </source>
</reference>
<keyword evidence="4" id="KW-0539">Nucleus</keyword>
<dbReference type="GO" id="GO:0003887">
    <property type="term" value="F:DNA-directed DNA polymerase activity"/>
    <property type="evidence" value="ECO:0007669"/>
    <property type="project" value="TreeGrafter"/>
</dbReference>
<evidence type="ECO:0000256" key="4">
    <source>
        <dbReference type="ARBA" id="ARBA00023242"/>
    </source>
</evidence>
<evidence type="ECO:0000256" key="1">
    <source>
        <dbReference type="ARBA" id="ARBA00004123"/>
    </source>
</evidence>
<feature type="compositionally biased region" description="Polar residues" evidence="5">
    <location>
        <begin position="65"/>
        <end position="76"/>
    </location>
</feature>